<reference evidence="3 4" key="1">
    <citation type="submission" date="2019-02" db="EMBL/GenBank/DDBJ databases">
        <title>Deep-cultivation of Planctomycetes and their phenomic and genomic characterization uncovers novel biology.</title>
        <authorList>
            <person name="Wiegand S."/>
            <person name="Jogler M."/>
            <person name="Boedeker C."/>
            <person name="Pinto D."/>
            <person name="Vollmers J."/>
            <person name="Rivas-Marin E."/>
            <person name="Kohn T."/>
            <person name="Peeters S.H."/>
            <person name="Heuer A."/>
            <person name="Rast P."/>
            <person name="Oberbeckmann S."/>
            <person name="Bunk B."/>
            <person name="Jeske O."/>
            <person name="Meyerdierks A."/>
            <person name="Storesund J.E."/>
            <person name="Kallscheuer N."/>
            <person name="Luecker S."/>
            <person name="Lage O.M."/>
            <person name="Pohl T."/>
            <person name="Merkel B.J."/>
            <person name="Hornburger P."/>
            <person name="Mueller R.-W."/>
            <person name="Bruemmer F."/>
            <person name="Labrenz M."/>
            <person name="Spormann A.M."/>
            <person name="Op den Camp H."/>
            <person name="Overmann J."/>
            <person name="Amann R."/>
            <person name="Jetten M.S.M."/>
            <person name="Mascher T."/>
            <person name="Medema M.H."/>
            <person name="Devos D.P."/>
            <person name="Kaster A.-K."/>
            <person name="Ovreas L."/>
            <person name="Rohde M."/>
            <person name="Galperin M.Y."/>
            <person name="Jogler C."/>
        </authorList>
    </citation>
    <scope>NUCLEOTIDE SEQUENCE [LARGE SCALE GENOMIC DNA]</scope>
    <source>
        <strain evidence="3 4">Poly24</strain>
    </source>
</reference>
<dbReference type="AlphaFoldDB" id="A0A518JWY6"/>
<keyword evidence="2" id="KW-0472">Membrane</keyword>
<keyword evidence="2" id="KW-1133">Transmembrane helix</keyword>
<evidence type="ECO:0000313" key="4">
    <source>
        <dbReference type="Proteomes" id="UP000315082"/>
    </source>
</evidence>
<dbReference type="EMBL" id="CP036348">
    <property type="protein sequence ID" value="QDV70048.1"/>
    <property type="molecule type" value="Genomic_DNA"/>
</dbReference>
<evidence type="ECO:0000313" key="3">
    <source>
        <dbReference type="EMBL" id="QDV70048.1"/>
    </source>
</evidence>
<organism evidence="3 4">
    <name type="scientific">Rosistilla carotiformis</name>
    <dbReference type="NCBI Taxonomy" id="2528017"/>
    <lineage>
        <taxon>Bacteria</taxon>
        <taxon>Pseudomonadati</taxon>
        <taxon>Planctomycetota</taxon>
        <taxon>Planctomycetia</taxon>
        <taxon>Pirellulales</taxon>
        <taxon>Pirellulaceae</taxon>
        <taxon>Rosistilla</taxon>
    </lineage>
</organism>
<feature type="compositionally biased region" description="Basic and acidic residues" evidence="1">
    <location>
        <begin position="390"/>
        <end position="404"/>
    </location>
</feature>
<dbReference type="Proteomes" id="UP000315082">
    <property type="component" value="Chromosome"/>
</dbReference>
<dbReference type="InterPro" id="IPR041916">
    <property type="entry name" value="Anti_sigma_zinc_sf"/>
</dbReference>
<keyword evidence="2" id="KW-0812">Transmembrane</keyword>
<feature type="transmembrane region" description="Helical" evidence="2">
    <location>
        <begin position="89"/>
        <end position="107"/>
    </location>
</feature>
<dbReference type="KEGG" id="rcf:Poly24_37670"/>
<accession>A0A518JWY6</accession>
<dbReference type="Gene3D" id="1.10.10.1320">
    <property type="entry name" value="Anti-sigma factor, zinc-finger domain"/>
    <property type="match status" value="1"/>
</dbReference>
<name>A0A518JWY6_9BACT</name>
<evidence type="ECO:0000256" key="2">
    <source>
        <dbReference type="SAM" id="Phobius"/>
    </source>
</evidence>
<feature type="region of interest" description="Disordered" evidence="1">
    <location>
        <begin position="271"/>
        <end position="343"/>
    </location>
</feature>
<feature type="compositionally biased region" description="Polar residues" evidence="1">
    <location>
        <begin position="288"/>
        <end position="306"/>
    </location>
</feature>
<feature type="compositionally biased region" description="Polar residues" evidence="1">
    <location>
        <begin position="331"/>
        <end position="340"/>
    </location>
</feature>
<dbReference type="RefSeq" id="WP_145098615.1">
    <property type="nucleotide sequence ID" value="NZ_CP036348.1"/>
</dbReference>
<protein>
    <recommendedName>
        <fullName evidence="5">Zinc-finger domain-containing protein</fullName>
    </recommendedName>
</protein>
<evidence type="ECO:0000256" key="1">
    <source>
        <dbReference type="SAM" id="MobiDB-lite"/>
    </source>
</evidence>
<evidence type="ECO:0008006" key="5">
    <source>
        <dbReference type="Google" id="ProtNLM"/>
    </source>
</evidence>
<proteinExistence type="predicted"/>
<feature type="region of interest" description="Disordered" evidence="1">
    <location>
        <begin position="211"/>
        <end position="232"/>
    </location>
</feature>
<gene>
    <name evidence="3" type="ORF">Poly24_37670</name>
</gene>
<feature type="region of interest" description="Disordered" evidence="1">
    <location>
        <begin position="384"/>
        <end position="408"/>
    </location>
</feature>
<sequence length="466" mass="49857">MQFTEEMLTAYLDDELSGTEREIVEQTIDADPSCAERLQELRTIRDAVAQLPPIRPLADPVLAVRQRIQAKQLASSAASERRVQAFGRLTVLATAACLMLAIGAYLLRSEGPSTGQPNGEIIASGAATGDPQITESLELRDGVAFESQPAAADVGLQLQRDFQSTEEADAAPQISAMERTQPSPEAELAKPLAAPPATSAMQRQSAELNGSAMGMGGMRQRSRAQPYAARTAPQIQADRGAEGFGQAIQDNATAPAQAARRYFYRETDLNTGELSTTADTPRVESPMAKSTQAPLDSQASPATAPQRSIAAAADKFDAAQRPNSAAKDDTLQYSNRTGSPAKNRVADAPQLQQFQNLQIQSSPDLIAPQLIKIQQLLADQNLISQPNPSSREEEKLKGNNDPLKESAATANQAVQLIISGRPETLQQVAEQILKTVAGRERGNLKTTFQTSPSDDASPILVIDLLP</sequence>
<dbReference type="OrthoDB" id="278997at2"/>
<feature type="region of interest" description="Disordered" evidence="1">
    <location>
        <begin position="163"/>
        <end position="186"/>
    </location>
</feature>
<keyword evidence="4" id="KW-1185">Reference proteome</keyword>